<dbReference type="HOGENOM" id="CLU_1678164_0_0_1"/>
<sequence length="157" mass="17430">MRVSSRPVSPTATSSLKPTNRFTAFRRTPTPSLITIVHSALHSIVVHKLPTSPTLHHKHSSLHGHARNIIQSKASGCQVLGALMERVVRRLLEVVIVVTSSTRRGISMWSDWGLRDTIYSVTDRFNIRYVSPLSSFVFVSPILQPTTISNHQIQTAG</sequence>
<evidence type="ECO:0000256" key="1">
    <source>
        <dbReference type="SAM" id="MobiDB-lite"/>
    </source>
</evidence>
<keyword evidence="3" id="KW-1185">Reference proteome</keyword>
<gene>
    <name evidence="2" type="ORF">JAAARDRAFT_400535</name>
</gene>
<dbReference type="AlphaFoldDB" id="A0A067PIL6"/>
<dbReference type="EMBL" id="KL197728">
    <property type="protein sequence ID" value="KDQ54639.1"/>
    <property type="molecule type" value="Genomic_DNA"/>
</dbReference>
<evidence type="ECO:0000313" key="3">
    <source>
        <dbReference type="Proteomes" id="UP000027265"/>
    </source>
</evidence>
<name>A0A067PIL6_9AGAM</name>
<accession>A0A067PIL6</accession>
<evidence type="ECO:0000313" key="2">
    <source>
        <dbReference type="EMBL" id="KDQ54639.1"/>
    </source>
</evidence>
<dbReference type="Proteomes" id="UP000027265">
    <property type="component" value="Unassembled WGS sequence"/>
</dbReference>
<protein>
    <submittedName>
        <fullName evidence="2">Uncharacterized protein</fullName>
    </submittedName>
</protein>
<organism evidence="2 3">
    <name type="scientific">Jaapia argillacea MUCL 33604</name>
    <dbReference type="NCBI Taxonomy" id="933084"/>
    <lineage>
        <taxon>Eukaryota</taxon>
        <taxon>Fungi</taxon>
        <taxon>Dikarya</taxon>
        <taxon>Basidiomycota</taxon>
        <taxon>Agaricomycotina</taxon>
        <taxon>Agaricomycetes</taxon>
        <taxon>Agaricomycetidae</taxon>
        <taxon>Jaapiales</taxon>
        <taxon>Jaapiaceae</taxon>
        <taxon>Jaapia</taxon>
    </lineage>
</organism>
<proteinExistence type="predicted"/>
<reference evidence="3" key="1">
    <citation type="journal article" date="2014" name="Proc. Natl. Acad. Sci. U.S.A.">
        <title>Extensive sampling of basidiomycete genomes demonstrates inadequacy of the white-rot/brown-rot paradigm for wood decay fungi.</title>
        <authorList>
            <person name="Riley R."/>
            <person name="Salamov A.A."/>
            <person name="Brown D.W."/>
            <person name="Nagy L.G."/>
            <person name="Floudas D."/>
            <person name="Held B.W."/>
            <person name="Levasseur A."/>
            <person name="Lombard V."/>
            <person name="Morin E."/>
            <person name="Otillar R."/>
            <person name="Lindquist E.A."/>
            <person name="Sun H."/>
            <person name="LaButti K.M."/>
            <person name="Schmutz J."/>
            <person name="Jabbour D."/>
            <person name="Luo H."/>
            <person name="Baker S.E."/>
            <person name="Pisabarro A.G."/>
            <person name="Walton J.D."/>
            <person name="Blanchette R.A."/>
            <person name="Henrissat B."/>
            <person name="Martin F."/>
            <person name="Cullen D."/>
            <person name="Hibbett D.S."/>
            <person name="Grigoriev I.V."/>
        </authorList>
    </citation>
    <scope>NUCLEOTIDE SEQUENCE [LARGE SCALE GENOMIC DNA]</scope>
    <source>
        <strain evidence="3">MUCL 33604</strain>
    </source>
</reference>
<feature type="region of interest" description="Disordered" evidence="1">
    <location>
        <begin position="1"/>
        <end position="22"/>
    </location>
</feature>
<dbReference type="InParanoid" id="A0A067PIL6"/>